<accession>A0A380MZI9</accession>
<dbReference type="Proteomes" id="UP000254601">
    <property type="component" value="Unassembled WGS sequence"/>
</dbReference>
<reference evidence="2 3" key="1">
    <citation type="submission" date="2018-06" db="EMBL/GenBank/DDBJ databases">
        <authorList>
            <consortium name="Pathogen Informatics"/>
            <person name="Doyle S."/>
        </authorList>
    </citation>
    <scope>NUCLEOTIDE SEQUENCE [LARGE SCALE GENOMIC DNA]</scope>
    <source>
        <strain evidence="2 3">NCTC13337</strain>
    </source>
</reference>
<evidence type="ECO:0000256" key="1">
    <source>
        <dbReference type="SAM" id="MobiDB-lite"/>
    </source>
</evidence>
<dbReference type="AlphaFoldDB" id="A0A380MZI9"/>
<evidence type="ECO:0000313" key="2">
    <source>
        <dbReference type="EMBL" id="SUO97678.1"/>
    </source>
</evidence>
<name>A0A380MZI9_9GAMM</name>
<sequence>MFPDTDYEFDDDFTDAYDEEDALDFEEDDIRELGSDPLDWGDGIARDEEDGWFYGDDDQDEFREEDGYFYDDE</sequence>
<gene>
    <name evidence="2" type="ORF">NCTC13337_02561</name>
</gene>
<protein>
    <submittedName>
        <fullName evidence="2">Uncharacterized protein</fullName>
    </submittedName>
</protein>
<proteinExistence type="predicted"/>
<evidence type="ECO:0000313" key="3">
    <source>
        <dbReference type="Proteomes" id="UP000254601"/>
    </source>
</evidence>
<keyword evidence="3" id="KW-1185">Reference proteome</keyword>
<dbReference type="EMBL" id="UHIC01000001">
    <property type="protein sequence ID" value="SUO97678.1"/>
    <property type="molecule type" value="Genomic_DNA"/>
</dbReference>
<feature type="region of interest" description="Disordered" evidence="1">
    <location>
        <begin position="50"/>
        <end position="73"/>
    </location>
</feature>
<dbReference type="RefSeq" id="WP_072577111.1">
    <property type="nucleotide sequence ID" value="NZ_LWHB01000132.1"/>
</dbReference>
<organism evidence="2 3">
    <name type="scientific">Suttonella ornithocola</name>
    <dbReference type="NCBI Taxonomy" id="279832"/>
    <lineage>
        <taxon>Bacteria</taxon>
        <taxon>Pseudomonadati</taxon>
        <taxon>Pseudomonadota</taxon>
        <taxon>Gammaproteobacteria</taxon>
        <taxon>Cardiobacteriales</taxon>
        <taxon>Cardiobacteriaceae</taxon>
        <taxon>Suttonella</taxon>
    </lineage>
</organism>